<evidence type="ECO:0000313" key="2">
    <source>
        <dbReference type="EMBL" id="CAD0195499.1"/>
    </source>
</evidence>
<organism evidence="2 3">
    <name type="scientific">Chrysodeixis includens</name>
    <name type="common">Soybean looper</name>
    <name type="synonym">Pseudoplusia includens</name>
    <dbReference type="NCBI Taxonomy" id="689277"/>
    <lineage>
        <taxon>Eukaryota</taxon>
        <taxon>Metazoa</taxon>
        <taxon>Ecdysozoa</taxon>
        <taxon>Arthropoda</taxon>
        <taxon>Hexapoda</taxon>
        <taxon>Insecta</taxon>
        <taxon>Pterygota</taxon>
        <taxon>Neoptera</taxon>
        <taxon>Endopterygota</taxon>
        <taxon>Lepidoptera</taxon>
        <taxon>Glossata</taxon>
        <taxon>Ditrysia</taxon>
        <taxon>Noctuoidea</taxon>
        <taxon>Noctuidae</taxon>
        <taxon>Plusiinae</taxon>
        <taxon>Chrysodeixis</taxon>
    </lineage>
</organism>
<feature type="compositionally biased region" description="Basic and acidic residues" evidence="1">
    <location>
        <begin position="1"/>
        <end position="18"/>
    </location>
</feature>
<feature type="region of interest" description="Disordered" evidence="1">
    <location>
        <begin position="1"/>
        <end position="64"/>
    </location>
</feature>
<evidence type="ECO:0000256" key="1">
    <source>
        <dbReference type="SAM" id="MobiDB-lite"/>
    </source>
</evidence>
<keyword evidence="3" id="KW-1185">Reference proteome</keyword>
<accession>A0A9N8KYV3</accession>
<feature type="compositionally biased region" description="Low complexity" evidence="1">
    <location>
        <begin position="32"/>
        <end position="44"/>
    </location>
</feature>
<feature type="compositionally biased region" description="Pro residues" evidence="1">
    <location>
        <begin position="45"/>
        <end position="57"/>
    </location>
</feature>
<sequence>MKKLLRNDARKDSHESVHRASHASRRHEVRVAGPGIPLPLLSAPLPRPPPPPGPSPSPLSRRARTVTPASLAEFFLARAQQVGVNSFRAATTVHVCFPVLPAASTRLARRPHAAAAPRAAAPPRRRPALDSCPMLTASNHGQNNDFIILERVCGYRRYVSLN</sequence>
<reference evidence="2" key="1">
    <citation type="submission" date="2021-12" db="EMBL/GenBank/DDBJ databases">
        <authorList>
            <person name="King R."/>
        </authorList>
    </citation>
    <scope>NUCLEOTIDE SEQUENCE</scope>
</reference>
<protein>
    <submittedName>
        <fullName evidence="2">Uncharacterized protein</fullName>
    </submittedName>
</protein>
<dbReference type="OrthoDB" id="10638014at2759"/>
<gene>
    <name evidence="2" type="ORF">CINC_LOCUS9452</name>
</gene>
<dbReference type="EMBL" id="LR824006">
    <property type="protein sequence ID" value="CAD0195499.1"/>
    <property type="molecule type" value="Genomic_DNA"/>
</dbReference>
<feature type="compositionally biased region" description="Basic residues" evidence="1">
    <location>
        <begin position="19"/>
        <end position="28"/>
    </location>
</feature>
<name>A0A9N8KYV3_CHRIL</name>
<dbReference type="Proteomes" id="UP001154114">
    <property type="component" value="Chromosome 3"/>
</dbReference>
<dbReference type="AlphaFoldDB" id="A0A9N8KYV3"/>
<evidence type="ECO:0000313" key="3">
    <source>
        <dbReference type="Proteomes" id="UP001154114"/>
    </source>
</evidence>
<proteinExistence type="predicted"/>